<keyword evidence="3 8" id="KW-0227">DNA damage</keyword>
<dbReference type="EMBL" id="JACHON010000003">
    <property type="protein sequence ID" value="MBB6512403.1"/>
    <property type="molecule type" value="Genomic_DNA"/>
</dbReference>
<gene>
    <name evidence="8" type="primary">uvsE</name>
    <name evidence="9" type="ORF">GGQ92_001186</name>
</gene>
<dbReference type="AlphaFoldDB" id="A0A841RL98"/>
<reference evidence="9 10" key="1">
    <citation type="submission" date="2020-08" db="EMBL/GenBank/DDBJ databases">
        <title>Genomic Encyclopedia of Type Strains, Phase IV (KMG-IV): sequencing the most valuable type-strain genomes for metagenomic binning, comparative biology and taxonomic classification.</title>
        <authorList>
            <person name="Goeker M."/>
        </authorList>
    </citation>
    <scope>NUCLEOTIDE SEQUENCE [LARGE SCALE GENOMIC DNA]</scope>
    <source>
        <strain evidence="9 10">DSM 11805</strain>
    </source>
</reference>
<evidence type="ECO:0000256" key="5">
    <source>
        <dbReference type="ARBA" id="ARBA00022801"/>
    </source>
</evidence>
<evidence type="ECO:0000256" key="4">
    <source>
        <dbReference type="ARBA" id="ARBA00022769"/>
    </source>
</evidence>
<keyword evidence="5 8" id="KW-0378">Hydrolase</keyword>
<sequence>MRIRFGYVANALGLWDASPSKTLTFTRYSALPKQERLDKLKAITAQNLQHTKRILHYNIAHEIKVYRFSSSLVPLATHPEVMWDFVTPFKKEWEELGELVRNYNIRPSFHPNQFTLFTSPKNHITRNAVIDMEYHYKMLEAMNALEYGMMNIHIGGAYGDKEHALKRFHHNLETLPKEIKKKMTLENDDKTYNVEETLKTCEEEKIPMVLDYHHHMANPTEDELFAYLPRIFNTWEDSANKPKVHISSPKSENAYRSHADFVSLDFILPFFKMAKELDQDFDVMIEAKQKNLAMLQLIEEVASIRTVKRIAGATVEW</sequence>
<dbReference type="InterPro" id="IPR023520">
    <property type="entry name" value="UvdE_bac"/>
</dbReference>
<protein>
    <recommendedName>
        <fullName evidence="8">UV DNA damage endonuclease</fullName>
        <shortName evidence="8">UV-endonuclease</shortName>
        <shortName evidence="8">UVED</shortName>
        <ecNumber evidence="8">3.-.-.-</ecNumber>
    </recommendedName>
</protein>
<dbReference type="Gene3D" id="3.20.20.150">
    <property type="entry name" value="Divalent-metal-dependent TIM barrel enzymes"/>
    <property type="match status" value="1"/>
</dbReference>
<proteinExistence type="inferred from homology"/>
<evidence type="ECO:0000256" key="6">
    <source>
        <dbReference type="ARBA" id="ARBA00023204"/>
    </source>
</evidence>
<organism evidence="9 10">
    <name type="scientific">Gracilibacillus halotolerans</name>
    <dbReference type="NCBI Taxonomy" id="74386"/>
    <lineage>
        <taxon>Bacteria</taxon>
        <taxon>Bacillati</taxon>
        <taxon>Bacillota</taxon>
        <taxon>Bacilli</taxon>
        <taxon>Bacillales</taxon>
        <taxon>Bacillaceae</taxon>
        <taxon>Gracilibacillus</taxon>
    </lineage>
</organism>
<dbReference type="HAMAP" id="MF_00606">
    <property type="entry name" value="UV_endonuclease"/>
    <property type="match status" value="1"/>
</dbReference>
<comment type="function">
    <text evidence="8">Component in a DNA repair pathway. Removal of UV-light damaged nucleotides. Recognizes pyrimidine dimers and cleave a phosphodiester bond immediately 5' to the lesion.</text>
</comment>
<keyword evidence="10" id="KW-1185">Reference proteome</keyword>
<keyword evidence="2 8" id="KW-0255">Endonuclease</keyword>
<dbReference type="RefSeq" id="WP_184245577.1">
    <property type="nucleotide sequence ID" value="NZ_BAAACU010000058.1"/>
</dbReference>
<dbReference type="GO" id="GO:0004519">
    <property type="term" value="F:endonuclease activity"/>
    <property type="evidence" value="ECO:0007669"/>
    <property type="project" value="UniProtKB-UniRule"/>
</dbReference>
<keyword evidence="4 8" id="KW-0228">DNA excision</keyword>
<evidence type="ECO:0000313" key="9">
    <source>
        <dbReference type="EMBL" id="MBB6512403.1"/>
    </source>
</evidence>
<evidence type="ECO:0000256" key="7">
    <source>
        <dbReference type="ARBA" id="ARBA00025029"/>
    </source>
</evidence>
<dbReference type="GO" id="GO:0006289">
    <property type="term" value="P:nucleotide-excision repair"/>
    <property type="evidence" value="ECO:0007669"/>
    <property type="project" value="InterPro"/>
</dbReference>
<evidence type="ECO:0000256" key="3">
    <source>
        <dbReference type="ARBA" id="ARBA00022763"/>
    </source>
</evidence>
<comment type="function">
    <text evidence="7">Component in a DNA repair pathway. Removal of UV LIGHT damaged nucleotides. Recognizes pyrimidine dimers and cleave a phosphodiester bond immediately 5' to the lesion.</text>
</comment>
<dbReference type="NCBIfam" id="TIGR00629">
    <property type="entry name" value="uvde"/>
    <property type="match status" value="1"/>
</dbReference>
<dbReference type="InterPro" id="IPR004601">
    <property type="entry name" value="UvdE"/>
</dbReference>
<name>A0A841RL98_9BACI</name>
<dbReference type="GO" id="GO:0006290">
    <property type="term" value="P:pyrimidine dimer repair"/>
    <property type="evidence" value="ECO:0007669"/>
    <property type="project" value="UniProtKB-UniRule"/>
</dbReference>
<keyword evidence="1 8" id="KW-0540">Nuclease</keyword>
<dbReference type="Pfam" id="PF03851">
    <property type="entry name" value="UvdE"/>
    <property type="match status" value="1"/>
</dbReference>
<dbReference type="PANTHER" id="PTHR31290">
    <property type="entry name" value="UV-DAMAGE ENDONUCLEASE"/>
    <property type="match status" value="1"/>
</dbReference>
<evidence type="ECO:0000256" key="8">
    <source>
        <dbReference type="HAMAP-Rule" id="MF_00606"/>
    </source>
</evidence>
<evidence type="ECO:0000256" key="2">
    <source>
        <dbReference type="ARBA" id="ARBA00022759"/>
    </source>
</evidence>
<dbReference type="EC" id="3.-.-.-" evidence="8"/>
<keyword evidence="6 8" id="KW-0234">DNA repair</keyword>
<evidence type="ECO:0000256" key="1">
    <source>
        <dbReference type="ARBA" id="ARBA00022722"/>
    </source>
</evidence>
<dbReference type="Proteomes" id="UP000572212">
    <property type="component" value="Unassembled WGS sequence"/>
</dbReference>
<accession>A0A841RL98</accession>
<comment type="caution">
    <text evidence="9">The sequence shown here is derived from an EMBL/GenBank/DDBJ whole genome shotgun (WGS) entry which is preliminary data.</text>
</comment>
<comment type="similarity">
    <text evidence="8">Belongs to the uve1/UvsE family.</text>
</comment>
<evidence type="ECO:0000313" key="10">
    <source>
        <dbReference type="Proteomes" id="UP000572212"/>
    </source>
</evidence>
<dbReference type="GO" id="GO:0009411">
    <property type="term" value="P:response to UV"/>
    <property type="evidence" value="ECO:0007669"/>
    <property type="project" value="InterPro"/>
</dbReference>
<dbReference type="SUPFAM" id="SSF51658">
    <property type="entry name" value="Xylose isomerase-like"/>
    <property type="match status" value="1"/>
</dbReference>
<dbReference type="GO" id="GO:0016787">
    <property type="term" value="F:hydrolase activity"/>
    <property type="evidence" value="ECO:0007669"/>
    <property type="project" value="UniProtKB-KW"/>
</dbReference>
<dbReference type="PANTHER" id="PTHR31290:SF5">
    <property type="entry name" value="UV-DAMAGE ENDONUCLEASE"/>
    <property type="match status" value="1"/>
</dbReference>
<dbReference type="InterPro" id="IPR036237">
    <property type="entry name" value="Xyl_isomerase-like_sf"/>
</dbReference>